<feature type="binding site" evidence="12">
    <location>
        <position position="198"/>
    </location>
    <ligand>
        <name>Zn(2+)</name>
        <dbReference type="ChEBI" id="CHEBI:29105"/>
        <label>1</label>
    </ligand>
</feature>
<dbReference type="GO" id="GO:0008270">
    <property type="term" value="F:zinc ion binding"/>
    <property type="evidence" value="ECO:0007669"/>
    <property type="project" value="InterPro"/>
</dbReference>
<dbReference type="GO" id="GO:0005615">
    <property type="term" value="C:extracellular space"/>
    <property type="evidence" value="ECO:0007669"/>
    <property type="project" value="TreeGrafter"/>
</dbReference>
<feature type="binding site" evidence="11">
    <location>
        <position position="237"/>
    </location>
    <ligand>
        <name>Zn(2+)</name>
        <dbReference type="ChEBI" id="CHEBI:29105"/>
        <label>2</label>
        <note>catalytic</note>
    </ligand>
</feature>
<feature type="repeat" description="Hemopexin" evidence="14">
    <location>
        <begin position="424"/>
        <end position="476"/>
    </location>
</feature>
<dbReference type="InterPro" id="IPR006026">
    <property type="entry name" value="Peptidase_Metallo"/>
</dbReference>
<evidence type="ECO:0000256" key="15">
    <source>
        <dbReference type="SAM" id="MobiDB-lite"/>
    </source>
</evidence>
<dbReference type="SUPFAM" id="SSF55486">
    <property type="entry name" value="Metalloproteases ('zincins'), catalytic domain"/>
    <property type="match status" value="1"/>
</dbReference>
<dbReference type="InterPro" id="IPR036365">
    <property type="entry name" value="PGBD-like_sf"/>
</dbReference>
<evidence type="ECO:0000256" key="5">
    <source>
        <dbReference type="ARBA" id="ARBA00022801"/>
    </source>
</evidence>
<dbReference type="Proteomes" id="UP000694621">
    <property type="component" value="Unplaced"/>
</dbReference>
<evidence type="ECO:0000313" key="21">
    <source>
        <dbReference type="Proteomes" id="UP000752171"/>
    </source>
</evidence>
<comment type="cofactor">
    <cofactor evidence="12">
        <name>Zn(2+)</name>
        <dbReference type="ChEBI" id="CHEBI:29105"/>
    </cofactor>
    <text evidence="12">Binds 2 Zn(2+) ions per subunit.</text>
</comment>
<keyword evidence="6 11" id="KW-0862">Zinc</keyword>
<dbReference type="InterPro" id="IPR024079">
    <property type="entry name" value="MetalloPept_cat_dom_sf"/>
</dbReference>
<feature type="binding site" evidence="12">
    <location>
        <position position="255"/>
    </location>
    <ligand>
        <name>Zn(2+)</name>
        <dbReference type="ChEBI" id="CHEBI:29105"/>
        <label>2</label>
        <note>catalytic</note>
    </ligand>
</feature>
<feature type="binding site" evidence="12">
    <location>
        <position position="377"/>
    </location>
    <ligand>
        <name>Ca(2+)</name>
        <dbReference type="ChEBI" id="CHEBI:29108"/>
        <label>4</label>
    </ligand>
</feature>
<dbReference type="PROSITE" id="PS51642">
    <property type="entry name" value="HEMOPEXIN_2"/>
    <property type="match status" value="4"/>
</dbReference>
<feature type="binding site" evidence="12">
    <location>
        <position position="183"/>
    </location>
    <ligand>
        <name>Zn(2+)</name>
        <dbReference type="ChEBI" id="CHEBI:29105"/>
        <label>1</label>
    </ligand>
</feature>
<dbReference type="FunFam" id="2.110.10.10:FF:000018">
    <property type="entry name" value="Matrix metallopeptidase 25b"/>
    <property type="match status" value="1"/>
</dbReference>
<dbReference type="PRINTS" id="PR00138">
    <property type="entry name" value="MATRIXIN"/>
</dbReference>
<feature type="binding site" evidence="12">
    <location>
        <position position="173"/>
    </location>
    <ligand>
        <name>Ca(2+)</name>
        <dbReference type="ChEBI" id="CHEBI:29108"/>
        <label>2</label>
    </ligand>
</feature>
<dbReference type="InterPro" id="IPR021190">
    <property type="entry name" value="Pept_M10A"/>
</dbReference>
<dbReference type="GO" id="GO:0004222">
    <property type="term" value="F:metalloendopeptidase activity"/>
    <property type="evidence" value="ECO:0007669"/>
    <property type="project" value="InterPro"/>
</dbReference>
<feature type="binding site" evidence="12">
    <location>
        <position position="190"/>
    </location>
    <ligand>
        <name>Ca(2+)</name>
        <dbReference type="ChEBI" id="CHEBI:29108"/>
        <label>3</label>
    </ligand>
</feature>
<feature type="modified residue" description="Phosphotyrosine; by PKDCC" evidence="13">
    <location>
        <position position="408"/>
    </location>
</feature>
<feature type="signal peptide" evidence="16">
    <location>
        <begin position="1"/>
        <end position="24"/>
    </location>
</feature>
<keyword evidence="8" id="KW-0482">Metalloprotease</keyword>
<feature type="binding site" evidence="12">
    <location>
        <position position="217"/>
    </location>
    <ligand>
        <name>Ca(2+)</name>
        <dbReference type="ChEBI" id="CHEBI:29108"/>
        <label>3</label>
    </ligand>
</feature>
<evidence type="ECO:0000256" key="1">
    <source>
        <dbReference type="ARBA" id="ARBA00010370"/>
    </source>
</evidence>
<dbReference type="Proteomes" id="UP000752171">
    <property type="component" value="Unassembled WGS sequence"/>
</dbReference>
<keyword evidence="16" id="KW-0732">Signal</keyword>
<sequence>MMDPRPAVLALTAAVIALAPPVCPAPMPDQYSRGVDWLSRYGYLPPPDPRTGKLQTKEGIEKAIRQMQRFGGLKETGKLDSATLKLMSTPRCSLPDIVGTEDRLRRRRKRYTLSGLRWDKTNLTWSVLNSPSLPPNLKPDLVSTLMFHALQVWSDNTNIQFSGLQPKDAKVADIRISFARFLHDDGYPFDGKGGTLAHAFFPGTVEIAGDTHFDDEETWTYGGQDGAGTDLFTVAVHEFGHALGLSHSSVNPSIMMPYYQGAVGDIRSYKLPQDDVQAIQILYGRKTNAVTSSPSDRTTPRLPELPKTPPKATLQPDPGSKDRCEGGFDAIGNIRGDVFFFKGPYFWRMQRGSLVSLNPAQITNFWIGLPQGTDKIDAVYERKTDSHIIFFIGSQFWVFKDTVALPGYPQPISKWGMRNQHQVVEKVDAAFVWAHNGKTYIFSGGLFWRFTESQGGAVPRPDAEYPRNASLWKGAPANPDDIMSWGSAGDTYFFKGNSYWVVKSGGLDQDVIIPKSTAVDWMFCPPPPPTTKSAGSSCDCSCGVSGASRPFPNSRLIFISVLIMSLIRLG</sequence>
<dbReference type="OrthoDB" id="406838at2759"/>
<reference evidence="18 21" key="1">
    <citation type="submission" date="2021-07" db="EMBL/GenBank/DDBJ databases">
        <authorList>
            <person name="Imarazene B."/>
            <person name="Zahm M."/>
            <person name="Klopp C."/>
            <person name="Cabau C."/>
            <person name="Beille S."/>
            <person name="Jouanno E."/>
            <person name="Castinel A."/>
            <person name="Lluch J."/>
            <person name="Gil L."/>
            <person name="Kuchtly C."/>
            <person name="Lopez Roques C."/>
            <person name="Donnadieu C."/>
            <person name="Parrinello H."/>
            <person name="Journot L."/>
            <person name="Du K."/>
            <person name="Schartl M."/>
            <person name="Retaux S."/>
            <person name="Guiguen Y."/>
        </authorList>
    </citation>
    <scope>NUCLEOTIDE SEQUENCE [LARGE SCALE GENOMIC DNA]</scope>
    <source>
        <strain evidence="18">Pach_M1</strain>
        <tissue evidence="18">Testis</tissue>
    </source>
</reference>
<feature type="binding site" evidence="12">
    <location>
        <position position="217"/>
    </location>
    <ligand>
        <name>Ca(2+)</name>
        <dbReference type="ChEBI" id="CHEBI:29108"/>
        <label>1</label>
    </ligand>
</feature>
<dbReference type="SMART" id="SM00235">
    <property type="entry name" value="ZnMc"/>
    <property type="match status" value="1"/>
</dbReference>
<evidence type="ECO:0000313" key="18">
    <source>
        <dbReference type="EMBL" id="KAG9267411.1"/>
    </source>
</evidence>
<feature type="binding site" evidence="12">
    <location>
        <position position="212"/>
    </location>
    <ligand>
        <name>Zn(2+)</name>
        <dbReference type="ChEBI" id="CHEBI:29105"/>
        <label>1</label>
    </ligand>
</feature>
<evidence type="ECO:0000256" key="6">
    <source>
        <dbReference type="ARBA" id="ARBA00022833"/>
    </source>
</evidence>
<dbReference type="SUPFAM" id="SSF47090">
    <property type="entry name" value="PGBD-like"/>
    <property type="match status" value="1"/>
</dbReference>
<evidence type="ECO:0000256" key="4">
    <source>
        <dbReference type="ARBA" id="ARBA00022737"/>
    </source>
</evidence>
<keyword evidence="2" id="KW-0645">Protease</keyword>
<dbReference type="Gene3D" id="2.110.10.10">
    <property type="entry name" value="Hemopexin-like domain"/>
    <property type="match status" value="1"/>
</dbReference>
<dbReference type="FunFam" id="3.40.390.10:FF:000070">
    <property type="entry name" value="Matrix metallopeptidase 25b"/>
    <property type="match status" value="1"/>
</dbReference>
<evidence type="ECO:0000256" key="16">
    <source>
        <dbReference type="SAM" id="SignalP"/>
    </source>
</evidence>
<dbReference type="CDD" id="cd04278">
    <property type="entry name" value="ZnMc_MMP"/>
    <property type="match status" value="1"/>
</dbReference>
<gene>
    <name evidence="18" type="primary">MMP25</name>
    <name evidence="18" type="ORF">AMEX_G18247</name>
</gene>
<protein>
    <submittedName>
        <fullName evidence="19">Matrix metallopeptidase 25</fullName>
    </submittedName>
    <submittedName>
        <fullName evidence="18">Matrix metalloproteinase-25-like</fullName>
    </submittedName>
</protein>
<dbReference type="EMBL" id="JAICCE010000015">
    <property type="protein sequence ID" value="KAG9267411.1"/>
    <property type="molecule type" value="Genomic_DNA"/>
</dbReference>
<name>A0A8B9KBY8_ASTMX</name>
<dbReference type="InterPro" id="IPR002477">
    <property type="entry name" value="Peptidoglycan-bd-like"/>
</dbReference>
<feature type="repeat" description="Hemopexin" evidence="14">
    <location>
        <begin position="479"/>
        <end position="524"/>
    </location>
</feature>
<evidence type="ECO:0000313" key="20">
    <source>
        <dbReference type="Proteomes" id="UP000694621"/>
    </source>
</evidence>
<evidence type="ECO:0000256" key="10">
    <source>
        <dbReference type="PIRSR" id="PIRSR001191-1"/>
    </source>
</evidence>
<feature type="binding site" evidence="12">
    <location>
        <position position="185"/>
    </location>
    <ligand>
        <name>Zn(2+)</name>
        <dbReference type="ChEBI" id="CHEBI:29105"/>
        <label>1</label>
    </ligand>
</feature>
<dbReference type="AlphaFoldDB" id="A0A8B9KBY8"/>
<feature type="binding site" evidence="11">
    <location>
        <position position="247"/>
    </location>
    <ligand>
        <name>Zn(2+)</name>
        <dbReference type="ChEBI" id="CHEBI:29105"/>
        <label>2</label>
        <note>catalytic</note>
    </ligand>
</feature>
<evidence type="ECO:0000256" key="14">
    <source>
        <dbReference type="PROSITE-ProRule" id="PRU01011"/>
    </source>
</evidence>
<dbReference type="InterPro" id="IPR018487">
    <property type="entry name" value="Hemopexin-like_repeat"/>
</dbReference>
<dbReference type="PANTHER" id="PTHR10201:SF287">
    <property type="entry name" value="MATRIX METALLOPEPTIDASE 25B-RELATED"/>
    <property type="match status" value="1"/>
</dbReference>
<dbReference type="GO" id="GO:0030198">
    <property type="term" value="P:extracellular matrix organization"/>
    <property type="evidence" value="ECO:0007669"/>
    <property type="project" value="TreeGrafter"/>
</dbReference>
<dbReference type="GO" id="GO:0006508">
    <property type="term" value="P:proteolysis"/>
    <property type="evidence" value="ECO:0007669"/>
    <property type="project" value="UniProtKB-KW"/>
</dbReference>
<feature type="repeat" description="Hemopexin" evidence="14">
    <location>
        <begin position="373"/>
        <end position="419"/>
    </location>
</feature>
<dbReference type="Gene3D" id="3.40.390.10">
    <property type="entry name" value="Collagenase (Catalytic Domain)"/>
    <property type="match status" value="1"/>
</dbReference>
<comment type="cofactor">
    <cofactor evidence="12">
        <name>Ca(2+)</name>
        <dbReference type="ChEBI" id="CHEBI:29108"/>
    </cofactor>
    <text evidence="12">Can bind about 5 Ca(2+) ions per subunit.</text>
</comment>
<feature type="binding site" evidence="12">
    <location>
        <position position="430"/>
    </location>
    <ligand>
        <name>Ca(2+)</name>
        <dbReference type="ChEBI" id="CHEBI:29108"/>
        <label>5</label>
    </ligand>
</feature>
<reference evidence="19" key="2">
    <citation type="submission" date="2025-05" db="UniProtKB">
        <authorList>
            <consortium name="Ensembl"/>
        </authorList>
    </citation>
    <scope>IDENTIFICATION</scope>
</reference>
<feature type="repeat" description="Hemopexin" evidence="14">
    <location>
        <begin position="325"/>
        <end position="369"/>
    </location>
</feature>
<dbReference type="PIRSF" id="PIRSF001191">
    <property type="entry name" value="Peptidase_M10A_matrix"/>
    <property type="match status" value="1"/>
</dbReference>
<dbReference type="InterPro" id="IPR000585">
    <property type="entry name" value="Hemopexin-like_dom"/>
</dbReference>
<feature type="binding site" description="in inhibited form" evidence="12">
    <location>
        <position position="92"/>
    </location>
    <ligand>
        <name>Zn(2+)</name>
        <dbReference type="ChEBI" id="CHEBI:29105"/>
        <label>2</label>
        <note>catalytic</note>
    </ligand>
</feature>
<feature type="binding site" evidence="11">
    <location>
        <position position="241"/>
    </location>
    <ligand>
        <name>Zn(2+)</name>
        <dbReference type="ChEBI" id="CHEBI:29105"/>
        <label>2</label>
        <note>catalytic</note>
    </ligand>
</feature>
<dbReference type="GO" id="GO:0031012">
    <property type="term" value="C:extracellular matrix"/>
    <property type="evidence" value="ECO:0007669"/>
    <property type="project" value="InterPro"/>
</dbReference>
<keyword evidence="9" id="KW-0865">Zymogen</keyword>
<dbReference type="SMART" id="SM00120">
    <property type="entry name" value="HX"/>
    <property type="match status" value="4"/>
</dbReference>
<comment type="similarity">
    <text evidence="1">Belongs to the peptidase M10A family.</text>
</comment>
<dbReference type="InterPro" id="IPR033739">
    <property type="entry name" value="M10A_MMP"/>
</dbReference>
<evidence type="ECO:0000256" key="11">
    <source>
        <dbReference type="PIRSR" id="PIRSR001191-2"/>
    </source>
</evidence>
<feature type="binding site" evidence="12">
    <location>
        <position position="215"/>
    </location>
    <ligand>
        <name>Ca(2+)</name>
        <dbReference type="ChEBI" id="CHEBI:29108"/>
        <label>1</label>
    </ligand>
</feature>
<evidence type="ECO:0000256" key="8">
    <source>
        <dbReference type="ARBA" id="ARBA00023049"/>
    </source>
</evidence>
<dbReference type="InterPro" id="IPR001818">
    <property type="entry name" value="Pept_M10_metallopeptidase"/>
</dbReference>
<dbReference type="PANTHER" id="PTHR10201">
    <property type="entry name" value="MATRIX METALLOPROTEINASE"/>
    <property type="match status" value="1"/>
</dbReference>
<keyword evidence="7 12" id="KW-0106">Calcium</keyword>
<feature type="binding site" evidence="12">
    <location>
        <position position="331"/>
    </location>
    <ligand>
        <name>Ca(2+)</name>
        <dbReference type="ChEBI" id="CHEBI:29108"/>
        <label>5</label>
    </ligand>
</feature>
<keyword evidence="5" id="KW-0378">Hydrolase</keyword>
<feature type="region of interest" description="Disordered" evidence="15">
    <location>
        <begin position="289"/>
        <end position="321"/>
    </location>
</feature>
<accession>A0A8B9KBY8</accession>
<dbReference type="SUPFAM" id="SSF50923">
    <property type="entry name" value="Hemopexin-like domain"/>
    <property type="match status" value="1"/>
</dbReference>
<evidence type="ECO:0000256" key="3">
    <source>
        <dbReference type="ARBA" id="ARBA00022723"/>
    </source>
</evidence>
<dbReference type="Pfam" id="PF00413">
    <property type="entry name" value="Peptidase_M10"/>
    <property type="match status" value="1"/>
</dbReference>
<feature type="binding site" evidence="12">
    <location>
        <position position="210"/>
    </location>
    <ligand>
        <name>Ca(2+)</name>
        <dbReference type="ChEBI" id="CHEBI:29108"/>
        <label>2</label>
    </ligand>
</feature>
<keyword evidence="4" id="KW-0677">Repeat</keyword>
<dbReference type="GO" id="GO:0030574">
    <property type="term" value="P:collagen catabolic process"/>
    <property type="evidence" value="ECO:0007669"/>
    <property type="project" value="TreeGrafter"/>
</dbReference>
<dbReference type="InterPro" id="IPR036375">
    <property type="entry name" value="Hemopexin-like_dom_sf"/>
</dbReference>
<feature type="binding site" evidence="12">
    <location>
        <position position="214"/>
    </location>
    <ligand>
        <name>Ca(2+)</name>
        <dbReference type="ChEBI" id="CHEBI:29108"/>
        <label>3</label>
    </ligand>
</feature>
<evidence type="ECO:0000256" key="13">
    <source>
        <dbReference type="PIRSR" id="PIRSR621190-4"/>
    </source>
</evidence>
<proteinExistence type="inferred from homology"/>
<evidence type="ECO:0000313" key="19">
    <source>
        <dbReference type="Ensembl" id="ENSAMXP00005034548.1"/>
    </source>
</evidence>
<dbReference type="CDD" id="cd00094">
    <property type="entry name" value="HX"/>
    <property type="match status" value="1"/>
</dbReference>
<feature type="domain" description="Peptidase metallopeptidase" evidence="17">
    <location>
        <begin position="114"/>
        <end position="285"/>
    </location>
</feature>
<evidence type="ECO:0000256" key="2">
    <source>
        <dbReference type="ARBA" id="ARBA00022670"/>
    </source>
</evidence>
<evidence type="ECO:0000256" key="7">
    <source>
        <dbReference type="ARBA" id="ARBA00022837"/>
    </source>
</evidence>
<feature type="chain" id="PRO_5044669369" evidence="16">
    <location>
        <begin position="25"/>
        <end position="570"/>
    </location>
</feature>
<feature type="binding site" evidence="12">
    <location>
        <position position="480"/>
    </location>
    <ligand>
        <name>Ca(2+)</name>
        <dbReference type="ChEBI" id="CHEBI:29108"/>
        <label>4</label>
    </ligand>
</feature>
<dbReference type="Ensembl" id="ENSAMXT00005037698.1">
    <property type="protein sequence ID" value="ENSAMXP00005034548.1"/>
    <property type="gene ID" value="ENSAMXG00005016652.1"/>
</dbReference>
<organism evidence="19 20">
    <name type="scientific">Astyanax mexicanus</name>
    <name type="common">Blind cave fish</name>
    <name type="synonym">Astyanax fasciatus mexicanus</name>
    <dbReference type="NCBI Taxonomy" id="7994"/>
    <lineage>
        <taxon>Eukaryota</taxon>
        <taxon>Metazoa</taxon>
        <taxon>Chordata</taxon>
        <taxon>Craniata</taxon>
        <taxon>Vertebrata</taxon>
        <taxon>Euteleostomi</taxon>
        <taxon>Actinopterygii</taxon>
        <taxon>Neopterygii</taxon>
        <taxon>Teleostei</taxon>
        <taxon>Ostariophysi</taxon>
        <taxon>Characiformes</taxon>
        <taxon>Characoidei</taxon>
        <taxon>Acestrorhamphidae</taxon>
        <taxon>Acestrorhamphinae</taxon>
        <taxon>Astyanax</taxon>
    </lineage>
</organism>
<feature type="binding site" evidence="12">
    <location>
        <position position="191"/>
    </location>
    <ligand>
        <name>Ca(2+)</name>
        <dbReference type="ChEBI" id="CHEBI:29108"/>
        <label>3</label>
    </ligand>
</feature>
<dbReference type="Pfam" id="PF01471">
    <property type="entry name" value="PG_binding_1"/>
    <property type="match status" value="1"/>
</dbReference>
<feature type="binding site" evidence="12">
    <location>
        <position position="329"/>
    </location>
    <ligand>
        <name>Ca(2+)</name>
        <dbReference type="ChEBI" id="CHEBI:29108"/>
        <label>4</label>
    </ligand>
</feature>
<dbReference type="Pfam" id="PF00045">
    <property type="entry name" value="Hemopexin"/>
    <property type="match status" value="4"/>
</dbReference>
<evidence type="ECO:0000256" key="9">
    <source>
        <dbReference type="ARBA" id="ARBA00023145"/>
    </source>
</evidence>
<evidence type="ECO:0000256" key="12">
    <source>
        <dbReference type="PIRSR" id="PIRSR621190-2"/>
    </source>
</evidence>
<feature type="active site" evidence="10">
    <location>
        <position position="238"/>
    </location>
</feature>
<evidence type="ECO:0000259" key="17">
    <source>
        <dbReference type="SMART" id="SM00235"/>
    </source>
</evidence>
<keyword evidence="3 11" id="KW-0479">Metal-binding</keyword>